<dbReference type="OrthoDB" id="2408766at2759"/>
<evidence type="ECO:0000313" key="1">
    <source>
        <dbReference type="EMBL" id="EXX72649.1"/>
    </source>
</evidence>
<dbReference type="HOGENOM" id="CLU_028913_7_0_1"/>
<proteinExistence type="predicted"/>
<accession>A0A015KYJ4</accession>
<reference evidence="1 2" key="1">
    <citation type="submission" date="2014-02" db="EMBL/GenBank/DDBJ databases">
        <title>Single nucleus genome sequencing reveals high similarity among nuclei of an endomycorrhizal fungus.</title>
        <authorList>
            <person name="Lin K."/>
            <person name="Geurts R."/>
            <person name="Zhang Z."/>
            <person name="Limpens E."/>
            <person name="Saunders D.G."/>
            <person name="Mu D."/>
            <person name="Pang E."/>
            <person name="Cao H."/>
            <person name="Cha H."/>
            <person name="Lin T."/>
            <person name="Zhou Q."/>
            <person name="Shang Y."/>
            <person name="Li Y."/>
            <person name="Ivanov S."/>
            <person name="Sharma T."/>
            <person name="Velzen R.V."/>
            <person name="Ruijter N.D."/>
            <person name="Aanen D.K."/>
            <person name="Win J."/>
            <person name="Kamoun S."/>
            <person name="Bisseling T."/>
            <person name="Huang S."/>
        </authorList>
    </citation>
    <scope>NUCLEOTIDE SEQUENCE [LARGE SCALE GENOMIC DNA]</scope>
    <source>
        <strain evidence="2">DAOM197198w</strain>
    </source>
</reference>
<gene>
    <name evidence="1" type="ORF">RirG_067340</name>
</gene>
<dbReference type="EMBL" id="JEMT01015174">
    <property type="protein sequence ID" value="EXX72649.1"/>
    <property type="molecule type" value="Genomic_DNA"/>
</dbReference>
<dbReference type="InterPro" id="IPR032675">
    <property type="entry name" value="LRR_dom_sf"/>
</dbReference>
<comment type="caution">
    <text evidence="1">The sequence shown here is derived from an EMBL/GenBank/DDBJ whole genome shotgun (WGS) entry which is preliminary data.</text>
</comment>
<dbReference type="AlphaFoldDB" id="A0A015KYJ4"/>
<dbReference type="Proteomes" id="UP000022910">
    <property type="component" value="Unassembled WGS sequence"/>
</dbReference>
<dbReference type="Gene3D" id="3.80.10.10">
    <property type="entry name" value="Ribonuclease Inhibitor"/>
    <property type="match status" value="1"/>
</dbReference>
<name>A0A015KYJ4_RHIIW</name>
<evidence type="ECO:0008006" key="3">
    <source>
        <dbReference type="Google" id="ProtNLM"/>
    </source>
</evidence>
<evidence type="ECO:0000313" key="2">
    <source>
        <dbReference type="Proteomes" id="UP000022910"/>
    </source>
</evidence>
<keyword evidence="2" id="KW-1185">Reference proteome</keyword>
<protein>
    <recommendedName>
        <fullName evidence="3">F-box domain-containing protein</fullName>
    </recommendedName>
</protein>
<organism evidence="1 2">
    <name type="scientific">Rhizophagus irregularis (strain DAOM 197198w)</name>
    <name type="common">Glomus intraradices</name>
    <dbReference type="NCBI Taxonomy" id="1432141"/>
    <lineage>
        <taxon>Eukaryota</taxon>
        <taxon>Fungi</taxon>
        <taxon>Fungi incertae sedis</taxon>
        <taxon>Mucoromycota</taxon>
        <taxon>Glomeromycotina</taxon>
        <taxon>Glomeromycetes</taxon>
        <taxon>Glomerales</taxon>
        <taxon>Glomeraceae</taxon>
        <taxon>Rhizophagus</taxon>
    </lineage>
</organism>
<sequence>MPYLWYNPFEYSNPKGDLLIKTLLNCLPQNEKQILDDIRLFEYSFKNITPLFNYPKFIICFNSENFINYVKQLFNSNITLILHLIGNMIFHRFDRLKILELHFNDQYNNQNDYKLIEDINSSIKFQQSLTKLTRFEIQIYINEHTNFIINLFDKISKSCNNIHHLSFIIYKGKYNFYQSLDNSISSLIKSQSELKSLVMNEYCLSYENTSIYDAISSTHSNSLKYLGFCVINDYSLLMKIILACKNLETLEITQQGNNEKLFNIDDEIITNQEISIKYFYYHDIIGNENFIKTILKMSSRNFKSFSSKYITEEIIDTMEFYCPNITCLNILMNSNHILNLIHLISGLEFLKYFTLELENGWPKYRDERLQLFANILPKSLTYLVLNFYITPHQLNFFLKECAKIQLHTLKLMYFNHNDLDHLKVIVDYSKEFNHLKQVKFMERRLYESETNIDETVDCDVKPFNFSHYVK</sequence>